<dbReference type="SUPFAM" id="SSF51445">
    <property type="entry name" value="(Trans)glycosidases"/>
    <property type="match status" value="1"/>
</dbReference>
<name>A0ABQ9G188_TEGGR</name>
<feature type="domain" description="Glycosyl hydrolase family 13 catalytic" evidence="14">
    <location>
        <begin position="1"/>
        <end position="327"/>
    </location>
</feature>
<keyword evidence="16" id="KW-1185">Reference proteome</keyword>
<dbReference type="CDD" id="cd11317">
    <property type="entry name" value="AmyAc_bac_euk_AmyA"/>
    <property type="match status" value="1"/>
</dbReference>
<keyword evidence="8" id="KW-0106">Calcium</keyword>
<comment type="catalytic activity">
    <reaction evidence="1">
        <text>Endohydrolysis of (1-&gt;4)-alpha-D-glucosidic linkages in polysaccharides containing three or more (1-&gt;4)-alpha-linked D-glucose units.</text>
        <dbReference type="EC" id="3.2.1.1"/>
    </reaction>
</comment>
<dbReference type="EMBL" id="JARBDR010000018">
    <property type="protein sequence ID" value="KAJ8322270.1"/>
    <property type="molecule type" value="Genomic_DNA"/>
</dbReference>
<comment type="caution">
    <text evidence="15">The sequence shown here is derived from an EMBL/GenBank/DDBJ whole genome shotgun (WGS) entry which is preliminary data.</text>
</comment>
<evidence type="ECO:0000259" key="14">
    <source>
        <dbReference type="SMART" id="SM00642"/>
    </source>
</evidence>
<dbReference type="SMART" id="SM00642">
    <property type="entry name" value="Aamy"/>
    <property type="match status" value="1"/>
</dbReference>
<protein>
    <recommendedName>
        <fullName evidence="5">alpha-amylase</fullName>
        <ecNumber evidence="5">3.2.1.1</ecNumber>
    </recommendedName>
</protein>
<comment type="cofactor">
    <cofactor evidence="2">
        <name>Ca(2+)</name>
        <dbReference type="ChEBI" id="CHEBI:29108"/>
    </cofactor>
</comment>
<keyword evidence="9" id="KW-0868">Chloride</keyword>
<evidence type="ECO:0000256" key="6">
    <source>
        <dbReference type="ARBA" id="ARBA00022723"/>
    </source>
</evidence>
<feature type="domain" description="Alpha-amylase C-terminal" evidence="13">
    <location>
        <begin position="336"/>
        <end position="424"/>
    </location>
</feature>
<dbReference type="PANTHER" id="PTHR43447">
    <property type="entry name" value="ALPHA-AMYLASE"/>
    <property type="match status" value="1"/>
</dbReference>
<evidence type="ECO:0000313" key="16">
    <source>
        <dbReference type="Proteomes" id="UP001217089"/>
    </source>
</evidence>
<evidence type="ECO:0000256" key="7">
    <source>
        <dbReference type="ARBA" id="ARBA00022801"/>
    </source>
</evidence>
<dbReference type="Gene3D" id="2.60.40.1180">
    <property type="entry name" value="Golgi alpha-mannosidase II"/>
    <property type="match status" value="1"/>
</dbReference>
<evidence type="ECO:0000256" key="10">
    <source>
        <dbReference type="ARBA" id="ARBA00023277"/>
    </source>
</evidence>
<dbReference type="InterPro" id="IPR031319">
    <property type="entry name" value="A-amylase_C"/>
</dbReference>
<evidence type="ECO:0000259" key="13">
    <source>
        <dbReference type="SMART" id="SM00632"/>
    </source>
</evidence>
<dbReference type="PRINTS" id="PR00110">
    <property type="entry name" value="ALPHAAMYLASE"/>
</dbReference>
<keyword evidence="7" id="KW-0378">Hydrolase</keyword>
<dbReference type="InterPro" id="IPR006047">
    <property type="entry name" value="GH13_cat_dom"/>
</dbReference>
<dbReference type="Proteomes" id="UP001217089">
    <property type="component" value="Unassembled WGS sequence"/>
</dbReference>
<dbReference type="Gene3D" id="3.20.20.80">
    <property type="entry name" value="Glycosidases"/>
    <property type="match status" value="1"/>
</dbReference>
<evidence type="ECO:0000256" key="1">
    <source>
        <dbReference type="ARBA" id="ARBA00000548"/>
    </source>
</evidence>
<organism evidence="15 16">
    <name type="scientific">Tegillarca granosa</name>
    <name type="common">Malaysian cockle</name>
    <name type="synonym">Anadara granosa</name>
    <dbReference type="NCBI Taxonomy" id="220873"/>
    <lineage>
        <taxon>Eukaryota</taxon>
        <taxon>Metazoa</taxon>
        <taxon>Spiralia</taxon>
        <taxon>Lophotrochozoa</taxon>
        <taxon>Mollusca</taxon>
        <taxon>Bivalvia</taxon>
        <taxon>Autobranchia</taxon>
        <taxon>Pteriomorphia</taxon>
        <taxon>Arcoida</taxon>
        <taxon>Arcoidea</taxon>
        <taxon>Arcidae</taxon>
        <taxon>Tegillarca</taxon>
    </lineage>
</organism>
<dbReference type="SMART" id="SM00632">
    <property type="entry name" value="Aamy_C"/>
    <property type="match status" value="1"/>
</dbReference>
<comment type="cofactor">
    <cofactor evidence="3">
        <name>chloride</name>
        <dbReference type="ChEBI" id="CHEBI:17996"/>
    </cofactor>
</comment>
<evidence type="ECO:0000256" key="12">
    <source>
        <dbReference type="RuleBase" id="RU003615"/>
    </source>
</evidence>
<proteinExistence type="inferred from homology"/>
<evidence type="ECO:0000313" key="15">
    <source>
        <dbReference type="EMBL" id="KAJ8322270.1"/>
    </source>
</evidence>
<dbReference type="InterPro" id="IPR017853">
    <property type="entry name" value="GH"/>
</dbReference>
<reference evidence="15 16" key="1">
    <citation type="submission" date="2022-12" db="EMBL/GenBank/DDBJ databases">
        <title>Chromosome-level genome of Tegillarca granosa.</title>
        <authorList>
            <person name="Kim J."/>
        </authorList>
    </citation>
    <scope>NUCLEOTIDE SEQUENCE [LARGE SCALE GENOMIC DNA]</scope>
    <source>
        <strain evidence="15">Teg-2019</strain>
        <tissue evidence="15">Adductor muscle</tissue>
    </source>
</reference>
<evidence type="ECO:0000256" key="9">
    <source>
        <dbReference type="ARBA" id="ARBA00023214"/>
    </source>
</evidence>
<keyword evidence="10" id="KW-0119">Carbohydrate metabolism</keyword>
<dbReference type="InterPro" id="IPR006048">
    <property type="entry name" value="A-amylase/branching_C"/>
</dbReference>
<dbReference type="SUPFAM" id="SSF51011">
    <property type="entry name" value="Glycosyl hydrolase domain"/>
    <property type="match status" value="1"/>
</dbReference>
<evidence type="ECO:0000256" key="3">
    <source>
        <dbReference type="ARBA" id="ARBA00001923"/>
    </source>
</evidence>
<gene>
    <name evidence="15" type="ORF">KUTeg_000741</name>
</gene>
<dbReference type="Pfam" id="PF02806">
    <property type="entry name" value="Alpha-amylase_C"/>
    <property type="match status" value="1"/>
</dbReference>
<comment type="similarity">
    <text evidence="4 12">Belongs to the glycosyl hydrolase 13 family.</text>
</comment>
<evidence type="ECO:0000256" key="4">
    <source>
        <dbReference type="ARBA" id="ARBA00008061"/>
    </source>
</evidence>
<dbReference type="InterPro" id="IPR013780">
    <property type="entry name" value="Glyco_hydro_b"/>
</dbReference>
<dbReference type="InterPro" id="IPR006046">
    <property type="entry name" value="Alpha_amylase"/>
</dbReference>
<keyword evidence="11" id="KW-0326">Glycosidase</keyword>
<dbReference type="EC" id="3.2.1.1" evidence="5"/>
<keyword evidence="6" id="KW-0479">Metal-binding</keyword>
<sequence length="638" mass="72556">MFEWRWTDIAQECERFLGPYGYCGVQPVSYKLVTRSGTEAELKDMIDRCNRVNVRIFADVVVNHMTGVGGSGTGTGGTYYDAGKLSYPGVPFSSWDFNDGAQCHTGDLNIHNYQNAEEVRNCRLVNLADLKLSKDYVRDKIAEFLNHLIDLGVGGFRFDAAKHMWPGDLLNIVSRLHNLNTRYFTSGTRPFAYQEVIDQGGEPIKATEYVRSGRVTDFIYGIKLSQVMRKQNQAKWLKTWGEAWGMPNTNDAVVFIDNHDNQRGHGGGGGVLTHFEPRPYKLATAFINFVNGEDHNNWEGPPHNGDMSTKHVCEHRWRQIYNMVAFRNVVMGTNLHHWWDNGNYQIAFARGNKGFFILNLEGSTLDRTLQTGLPQGTYCDIITGNYINGQCTGGTINVGSDGNAHFHINGNSDDPMIGIHIVLIITGKLTNLLQLRRADNFYIQKMTKNCETFQHGISVTCLSQYRAIVFKILQDFTQQVTLIFKSTMNDVVDFFTVQKLDHRQKSQHWDCWWPKTVVDQCCISMVHDKIWIVGGLKLVVDQCYITLVHDKFWIVTVLHLARVTDIDRCLQIQGFQINLKINKDIYFEIVYLPWNTSTGTIISGINITSVKITVCIDKLPVNTVTKMKYDQLRNTTNA</sequence>
<evidence type="ECO:0000256" key="2">
    <source>
        <dbReference type="ARBA" id="ARBA00001913"/>
    </source>
</evidence>
<accession>A0ABQ9G188</accession>
<evidence type="ECO:0000256" key="8">
    <source>
        <dbReference type="ARBA" id="ARBA00022837"/>
    </source>
</evidence>
<evidence type="ECO:0000256" key="5">
    <source>
        <dbReference type="ARBA" id="ARBA00012595"/>
    </source>
</evidence>
<evidence type="ECO:0000256" key="11">
    <source>
        <dbReference type="ARBA" id="ARBA00023295"/>
    </source>
</evidence>